<name>A0A7X9DL84_UNCKA</name>
<protein>
    <submittedName>
        <fullName evidence="2">Uncharacterized protein</fullName>
    </submittedName>
</protein>
<evidence type="ECO:0000256" key="1">
    <source>
        <dbReference type="SAM" id="Phobius"/>
    </source>
</evidence>
<proteinExistence type="predicted"/>
<feature type="transmembrane region" description="Helical" evidence="1">
    <location>
        <begin position="58"/>
        <end position="76"/>
    </location>
</feature>
<evidence type="ECO:0000313" key="3">
    <source>
        <dbReference type="Proteomes" id="UP000526033"/>
    </source>
</evidence>
<dbReference type="AlphaFoldDB" id="A0A7X9DL84"/>
<sequence length="198" mass="22622">MELKLWDYYKNELKSAATMCVLVVVLIAILKFLHWSTVETIMGSEGGFWDWVLRVEQGISALLVIALGYVLFVTPYQRYKEHRNSVRAAAMATHWEGALTKVMRDFGKTLKDGNELSIDNSAKILLKEIQIQCTFGGRRIREMQTKLEGICEGILVDLPKEFAEKIELQLIVDPEDLYEYLQLKVGGRVYKRSLCSVA</sequence>
<dbReference type="EMBL" id="JAAZNL010000048">
    <property type="protein sequence ID" value="NMB70323.1"/>
    <property type="molecule type" value="Genomic_DNA"/>
</dbReference>
<comment type="caution">
    <text evidence="2">The sequence shown here is derived from an EMBL/GenBank/DDBJ whole genome shotgun (WGS) entry which is preliminary data.</text>
</comment>
<feature type="transmembrane region" description="Helical" evidence="1">
    <location>
        <begin position="16"/>
        <end position="38"/>
    </location>
</feature>
<accession>A0A7X9DL84</accession>
<dbReference type="Proteomes" id="UP000526033">
    <property type="component" value="Unassembled WGS sequence"/>
</dbReference>
<evidence type="ECO:0000313" key="2">
    <source>
        <dbReference type="EMBL" id="NMB70323.1"/>
    </source>
</evidence>
<keyword evidence="1" id="KW-1133">Transmembrane helix</keyword>
<keyword evidence="1" id="KW-0812">Transmembrane</keyword>
<gene>
    <name evidence="2" type="ORF">GYA27_03935</name>
</gene>
<reference evidence="2 3" key="1">
    <citation type="journal article" date="2020" name="Biotechnol. Biofuels">
        <title>New insights from the biogas microbiome by comprehensive genome-resolved metagenomics of nearly 1600 species originating from multiple anaerobic digesters.</title>
        <authorList>
            <person name="Campanaro S."/>
            <person name="Treu L."/>
            <person name="Rodriguez-R L.M."/>
            <person name="Kovalovszki A."/>
            <person name="Ziels R.M."/>
            <person name="Maus I."/>
            <person name="Zhu X."/>
            <person name="Kougias P.G."/>
            <person name="Basile A."/>
            <person name="Luo G."/>
            <person name="Schluter A."/>
            <person name="Konstantinidis K.T."/>
            <person name="Angelidaki I."/>
        </authorList>
    </citation>
    <scope>NUCLEOTIDE SEQUENCE [LARGE SCALE GENOMIC DNA]</scope>
    <source>
        <strain evidence="2">AS27yjCOA_165</strain>
    </source>
</reference>
<keyword evidence="1" id="KW-0472">Membrane</keyword>
<organism evidence="2 3">
    <name type="scientific">candidate division WWE3 bacterium</name>
    <dbReference type="NCBI Taxonomy" id="2053526"/>
    <lineage>
        <taxon>Bacteria</taxon>
        <taxon>Katanobacteria</taxon>
    </lineage>
</organism>